<gene>
    <name evidence="2" type="ORF">BKE38_03530</name>
</gene>
<evidence type="ECO:0000313" key="2">
    <source>
        <dbReference type="EMBL" id="ONG58092.1"/>
    </source>
</evidence>
<comment type="caution">
    <text evidence="2">The sequence shown here is derived from an EMBL/GenBank/DDBJ whole genome shotgun (WGS) entry which is preliminary data.</text>
</comment>
<reference evidence="2 3" key="1">
    <citation type="submission" date="2016-10" db="EMBL/GenBank/DDBJ databases">
        <title>Draft Genome sequence of Roseomonas sp. strain M3.</title>
        <authorList>
            <person name="Subhash Y."/>
            <person name="Lee S."/>
        </authorList>
    </citation>
    <scope>NUCLEOTIDE SEQUENCE [LARGE SCALE GENOMIC DNA]</scope>
    <source>
        <strain evidence="2 3">M3</strain>
    </source>
</reference>
<proteinExistence type="predicted"/>
<keyword evidence="1" id="KW-0812">Transmembrane</keyword>
<name>A0A1V2H923_9PROT</name>
<organism evidence="2 3">
    <name type="scientific">Teichococcus deserti</name>
    <dbReference type="NCBI Taxonomy" id="1817963"/>
    <lineage>
        <taxon>Bacteria</taxon>
        <taxon>Pseudomonadati</taxon>
        <taxon>Pseudomonadota</taxon>
        <taxon>Alphaproteobacteria</taxon>
        <taxon>Acetobacterales</taxon>
        <taxon>Roseomonadaceae</taxon>
        <taxon>Roseomonas</taxon>
    </lineage>
</organism>
<dbReference type="AlphaFoldDB" id="A0A1V2H923"/>
<dbReference type="Proteomes" id="UP000188879">
    <property type="component" value="Unassembled WGS sequence"/>
</dbReference>
<evidence type="ECO:0008006" key="4">
    <source>
        <dbReference type="Google" id="ProtNLM"/>
    </source>
</evidence>
<dbReference type="EMBL" id="MLCO01000022">
    <property type="protein sequence ID" value="ONG58092.1"/>
    <property type="molecule type" value="Genomic_DNA"/>
</dbReference>
<accession>A0A1V2H923</accession>
<keyword evidence="1" id="KW-1133">Transmembrane helix</keyword>
<feature type="transmembrane region" description="Helical" evidence="1">
    <location>
        <begin position="91"/>
        <end position="110"/>
    </location>
</feature>
<dbReference type="RefSeq" id="WP_076956002.1">
    <property type="nucleotide sequence ID" value="NZ_MLCO01000022.1"/>
</dbReference>
<sequence>MTTIRVLAAVLALLLAGGEIARRVAVPGGFFPGIFPLAMDEFVIAALLGWAAWRGSAGALLAAWMGCAGLLLGLLAANAAPLLGGAPKPGAATYTIALSVLLAVSAWAAWRSGRGLRV</sequence>
<evidence type="ECO:0000256" key="1">
    <source>
        <dbReference type="SAM" id="Phobius"/>
    </source>
</evidence>
<feature type="transmembrane region" description="Helical" evidence="1">
    <location>
        <begin position="31"/>
        <end position="53"/>
    </location>
</feature>
<evidence type="ECO:0000313" key="3">
    <source>
        <dbReference type="Proteomes" id="UP000188879"/>
    </source>
</evidence>
<protein>
    <recommendedName>
        <fullName evidence="4">DoxX family protein</fullName>
    </recommendedName>
</protein>
<dbReference type="OrthoDB" id="10017603at2"/>
<keyword evidence="3" id="KW-1185">Reference proteome</keyword>
<feature type="transmembrane region" description="Helical" evidence="1">
    <location>
        <begin position="60"/>
        <end position="79"/>
    </location>
</feature>
<keyword evidence="1" id="KW-0472">Membrane</keyword>